<dbReference type="RefSeq" id="WP_269308726.1">
    <property type="nucleotide sequence ID" value="NZ_CP098242.1"/>
</dbReference>
<gene>
    <name evidence="1" type="ORF">NB640_10890</name>
</gene>
<name>A0A9E9P2Z7_9BURK</name>
<dbReference type="EMBL" id="CP098242">
    <property type="protein sequence ID" value="WAW09720.1"/>
    <property type="molecule type" value="Genomic_DNA"/>
</dbReference>
<dbReference type="AlphaFoldDB" id="A0A9E9P2Z7"/>
<evidence type="ECO:0000313" key="1">
    <source>
        <dbReference type="EMBL" id="WAW09720.1"/>
    </source>
</evidence>
<organism evidence="1 2">
    <name type="scientific">Oxalobacter vibrioformis</name>
    <dbReference type="NCBI Taxonomy" id="933080"/>
    <lineage>
        <taxon>Bacteria</taxon>
        <taxon>Pseudomonadati</taxon>
        <taxon>Pseudomonadota</taxon>
        <taxon>Betaproteobacteria</taxon>
        <taxon>Burkholderiales</taxon>
        <taxon>Oxalobacteraceae</taxon>
        <taxon>Oxalobacter</taxon>
    </lineage>
</organism>
<dbReference type="Proteomes" id="UP001156215">
    <property type="component" value="Chromosome"/>
</dbReference>
<proteinExistence type="predicted"/>
<reference evidence="1" key="1">
    <citation type="journal article" date="2022" name="Front. Microbiol.">
        <title>New perspectives on an old grouping: The genomic and phenotypic variability of Oxalobacter formigenes and the implications for calcium oxalate stone prevention.</title>
        <authorList>
            <person name="Chmiel J.A."/>
            <person name="Carr C."/>
            <person name="Stuivenberg G.A."/>
            <person name="Venema R."/>
            <person name="Chanyi R.M."/>
            <person name="Al K.F."/>
            <person name="Giguere D."/>
            <person name="Say H."/>
            <person name="Akouris P.P."/>
            <person name="Dominguez Romero S.A."/>
            <person name="Kwong A."/>
            <person name="Tai V."/>
            <person name="Koval S.F."/>
            <person name="Razvi H."/>
            <person name="Bjazevic J."/>
            <person name="Burton J.P."/>
        </authorList>
    </citation>
    <scope>NUCLEOTIDE SEQUENCE</scope>
    <source>
        <strain evidence="1">WoOx3</strain>
    </source>
</reference>
<accession>A0A9E9P2Z7</accession>
<dbReference type="KEGG" id="ovb:NB640_10890"/>
<protein>
    <submittedName>
        <fullName evidence="1">Uncharacterized protein</fullName>
    </submittedName>
</protein>
<keyword evidence="2" id="KW-1185">Reference proteome</keyword>
<sequence length="53" mass="5866">MRGGDNELTRHSGLVEAGIMWDVNKSWSMNAKLEALFGWREGAGGMGMATYKF</sequence>
<evidence type="ECO:0000313" key="2">
    <source>
        <dbReference type="Proteomes" id="UP001156215"/>
    </source>
</evidence>